<feature type="chain" id="PRO_5042937617" evidence="1">
    <location>
        <begin position="26"/>
        <end position="204"/>
    </location>
</feature>
<reference evidence="2 3" key="1">
    <citation type="submission" date="2023-08" db="EMBL/GenBank/DDBJ databases">
        <title>Black Yeasts Isolated from many extreme environments.</title>
        <authorList>
            <person name="Coleine C."/>
            <person name="Stajich J.E."/>
            <person name="Selbmann L."/>
        </authorList>
    </citation>
    <scope>NUCLEOTIDE SEQUENCE [LARGE SCALE GENOMIC DNA]</scope>
    <source>
        <strain evidence="2 3">CCFEE 5910</strain>
    </source>
</reference>
<feature type="signal peptide" evidence="1">
    <location>
        <begin position="1"/>
        <end position="25"/>
    </location>
</feature>
<protein>
    <submittedName>
        <fullName evidence="2">Uncharacterized protein</fullName>
    </submittedName>
</protein>
<gene>
    <name evidence="2" type="ORF">LTR05_001317</name>
</gene>
<organism evidence="2 3">
    <name type="scientific">Lithohypha guttulata</name>
    <dbReference type="NCBI Taxonomy" id="1690604"/>
    <lineage>
        <taxon>Eukaryota</taxon>
        <taxon>Fungi</taxon>
        <taxon>Dikarya</taxon>
        <taxon>Ascomycota</taxon>
        <taxon>Pezizomycotina</taxon>
        <taxon>Eurotiomycetes</taxon>
        <taxon>Chaetothyriomycetidae</taxon>
        <taxon>Chaetothyriales</taxon>
        <taxon>Trichomeriaceae</taxon>
        <taxon>Lithohypha</taxon>
    </lineage>
</organism>
<comment type="caution">
    <text evidence="2">The sequence shown here is derived from an EMBL/GenBank/DDBJ whole genome shotgun (WGS) entry which is preliminary data.</text>
</comment>
<proteinExistence type="predicted"/>
<keyword evidence="3" id="KW-1185">Reference proteome</keyword>
<dbReference type="Proteomes" id="UP001309876">
    <property type="component" value="Unassembled WGS sequence"/>
</dbReference>
<accession>A0AAN7YA94</accession>
<evidence type="ECO:0000313" key="3">
    <source>
        <dbReference type="Proteomes" id="UP001309876"/>
    </source>
</evidence>
<dbReference type="EMBL" id="JAVRRJ010000001">
    <property type="protein sequence ID" value="KAK5091137.1"/>
    <property type="molecule type" value="Genomic_DNA"/>
</dbReference>
<evidence type="ECO:0000256" key="1">
    <source>
        <dbReference type="SAM" id="SignalP"/>
    </source>
</evidence>
<name>A0AAN7YA94_9EURO</name>
<sequence length="204" mass="21414">MKTSTFITASLMLAAASAIPAVADANSVSIVQKIAPKSNACAGGEFPDECATADQATSALIQSFIEYNIVTPGEQSALISLMAFETGDFKYVRNHYPAPGRPGQGCRNMMMPEFVAEYAKAKYPSITTTDPGALLNEVIKQGGEWGAASWFYTTKCSDAVKQGLKSGSKAGFSAFITDCVGTTATDERLNNWSVAAKAVGLASV</sequence>
<keyword evidence="1" id="KW-0732">Signal</keyword>
<dbReference type="AlphaFoldDB" id="A0AAN7YA94"/>
<evidence type="ECO:0000313" key="2">
    <source>
        <dbReference type="EMBL" id="KAK5091137.1"/>
    </source>
</evidence>